<dbReference type="SUPFAM" id="SSF160214">
    <property type="entry name" value="FlaG-like"/>
    <property type="match status" value="1"/>
</dbReference>
<name>A0ABW1XJB2_9ALTE</name>
<dbReference type="RefSeq" id="WP_131257375.1">
    <property type="nucleotide sequence ID" value="NZ_JBHSUS010000001.1"/>
</dbReference>
<keyword evidence="2" id="KW-0966">Cell projection</keyword>
<gene>
    <name evidence="2" type="ORF">ACFP85_04100</name>
</gene>
<feature type="region of interest" description="Disordered" evidence="1">
    <location>
        <begin position="1"/>
        <end position="50"/>
    </location>
</feature>
<comment type="caution">
    <text evidence="2">The sequence shown here is derived from an EMBL/GenBank/DDBJ whole genome shotgun (WGS) entry which is preliminary data.</text>
</comment>
<dbReference type="Proteomes" id="UP001596364">
    <property type="component" value="Unassembled WGS sequence"/>
</dbReference>
<organism evidence="2 3">
    <name type="scientific">Pseudobowmanella zhangzhouensis</name>
    <dbReference type="NCBI Taxonomy" id="1537679"/>
    <lineage>
        <taxon>Bacteria</taxon>
        <taxon>Pseudomonadati</taxon>
        <taxon>Pseudomonadota</taxon>
        <taxon>Gammaproteobacteria</taxon>
        <taxon>Alteromonadales</taxon>
        <taxon>Alteromonadaceae</taxon>
    </lineage>
</organism>
<evidence type="ECO:0000256" key="1">
    <source>
        <dbReference type="SAM" id="MobiDB-lite"/>
    </source>
</evidence>
<feature type="compositionally biased region" description="Basic and acidic residues" evidence="1">
    <location>
        <begin position="17"/>
        <end position="29"/>
    </location>
</feature>
<evidence type="ECO:0000313" key="2">
    <source>
        <dbReference type="EMBL" id="MFC6439330.1"/>
    </source>
</evidence>
<dbReference type="InterPro" id="IPR035924">
    <property type="entry name" value="FlaG-like_sf"/>
</dbReference>
<feature type="compositionally biased region" description="Basic and acidic residues" evidence="1">
    <location>
        <begin position="37"/>
        <end position="50"/>
    </location>
</feature>
<dbReference type="Pfam" id="PF03646">
    <property type="entry name" value="FlaG"/>
    <property type="match status" value="1"/>
</dbReference>
<keyword evidence="2" id="KW-0282">Flagellum</keyword>
<keyword evidence="2" id="KW-0969">Cilium</keyword>
<sequence length="129" mass="14359">MDVNFSRVEQPLTAGRAPERAGFADKETNEVVTQNENNKEKPQNADKPQERNITEAVAEINDFVVSQGRQLNFSIDESSNRAVVKVTDTETGELIRQVPSDEVLKMARRIHDMQSDIGASVGVLFSKEV</sequence>
<dbReference type="PANTHER" id="PTHR37166">
    <property type="entry name" value="PROTEIN FLAG"/>
    <property type="match status" value="1"/>
</dbReference>
<protein>
    <submittedName>
        <fullName evidence="2">Flagellar protein FlaG</fullName>
    </submittedName>
</protein>
<dbReference type="Gene3D" id="3.30.160.170">
    <property type="entry name" value="FlaG-like"/>
    <property type="match status" value="1"/>
</dbReference>
<dbReference type="InterPro" id="IPR005186">
    <property type="entry name" value="FlaG"/>
</dbReference>
<keyword evidence="3" id="KW-1185">Reference proteome</keyword>
<dbReference type="PANTHER" id="PTHR37166:SF1">
    <property type="entry name" value="PROTEIN FLAG"/>
    <property type="match status" value="1"/>
</dbReference>
<dbReference type="EMBL" id="JBHSUS010000001">
    <property type="protein sequence ID" value="MFC6439330.1"/>
    <property type="molecule type" value="Genomic_DNA"/>
</dbReference>
<reference evidence="3" key="1">
    <citation type="journal article" date="2019" name="Int. J. Syst. Evol. Microbiol.">
        <title>The Global Catalogue of Microorganisms (GCM) 10K type strain sequencing project: providing services to taxonomists for standard genome sequencing and annotation.</title>
        <authorList>
            <consortium name="The Broad Institute Genomics Platform"/>
            <consortium name="The Broad Institute Genome Sequencing Center for Infectious Disease"/>
            <person name="Wu L."/>
            <person name="Ma J."/>
        </authorList>
    </citation>
    <scope>NUCLEOTIDE SEQUENCE [LARGE SCALE GENOMIC DNA]</scope>
    <source>
        <strain evidence="3">CGMCC 1.16031</strain>
    </source>
</reference>
<accession>A0ABW1XJB2</accession>
<evidence type="ECO:0000313" key="3">
    <source>
        <dbReference type="Proteomes" id="UP001596364"/>
    </source>
</evidence>
<proteinExistence type="predicted"/>